<name>A0A2J8IPV4_PANTR</name>
<gene>
    <name evidence="2" type="ORF">CK820_G0054305</name>
</gene>
<dbReference type="PANTHER" id="PTHR11412">
    <property type="entry name" value="MACROGLOBULIN / COMPLEMENT"/>
    <property type="match status" value="1"/>
</dbReference>
<feature type="non-terminal residue" evidence="2">
    <location>
        <position position="101"/>
    </location>
</feature>
<reference evidence="2 3" key="1">
    <citation type="submission" date="2017-12" db="EMBL/GenBank/DDBJ databases">
        <title>High-resolution comparative analysis of great ape genomes.</title>
        <authorList>
            <person name="Pollen A."/>
            <person name="Hastie A."/>
            <person name="Hormozdiari F."/>
            <person name="Dougherty M."/>
            <person name="Liu R."/>
            <person name="Chaisson M."/>
            <person name="Hoppe E."/>
            <person name="Hill C."/>
            <person name="Pang A."/>
            <person name="Hillier L."/>
            <person name="Baker C."/>
            <person name="Armstrong J."/>
            <person name="Shendure J."/>
            <person name="Paten B."/>
            <person name="Wilson R."/>
            <person name="Chao H."/>
            <person name="Schneider V."/>
            <person name="Ventura M."/>
            <person name="Kronenberg Z."/>
            <person name="Murali S."/>
            <person name="Gordon D."/>
            <person name="Cantsilieris S."/>
            <person name="Munson K."/>
            <person name="Nelson B."/>
            <person name="Raja A."/>
            <person name="Underwood J."/>
            <person name="Diekhans M."/>
            <person name="Fiddes I."/>
            <person name="Haussler D."/>
            <person name="Eichler E."/>
        </authorList>
    </citation>
    <scope>NUCLEOTIDE SEQUENCE [LARGE SCALE GENOMIC DNA]</scope>
    <source>
        <strain evidence="2">Yerkes chimp pedigree #C0471</strain>
    </source>
</reference>
<dbReference type="PANTHER" id="PTHR11412:SF81">
    <property type="entry name" value="COMPLEMENT C3"/>
    <property type="match status" value="1"/>
</dbReference>
<dbReference type="GO" id="GO:0005615">
    <property type="term" value="C:extracellular space"/>
    <property type="evidence" value="ECO:0007669"/>
    <property type="project" value="InterPro"/>
</dbReference>
<dbReference type="InterPro" id="IPR050473">
    <property type="entry name" value="A2M/Complement_sys"/>
</dbReference>
<dbReference type="Proteomes" id="UP000236370">
    <property type="component" value="Unassembled WGS sequence"/>
</dbReference>
<evidence type="ECO:0000313" key="2">
    <source>
        <dbReference type="EMBL" id="PNI12542.1"/>
    </source>
</evidence>
<dbReference type="Pfam" id="PF07678">
    <property type="entry name" value="TED_complement"/>
    <property type="match status" value="1"/>
</dbReference>
<dbReference type="EMBL" id="NBAG03000653">
    <property type="protein sequence ID" value="PNI12542.1"/>
    <property type="molecule type" value="Genomic_DNA"/>
</dbReference>
<feature type="non-terminal residue" evidence="2">
    <location>
        <position position="1"/>
    </location>
</feature>
<feature type="domain" description="Alpha-macroglobulin-like TED" evidence="1">
    <location>
        <begin position="3"/>
        <end position="68"/>
    </location>
</feature>
<proteinExistence type="predicted"/>
<evidence type="ECO:0000313" key="3">
    <source>
        <dbReference type="Proteomes" id="UP000236370"/>
    </source>
</evidence>
<dbReference type="Gene3D" id="1.50.10.20">
    <property type="match status" value="1"/>
</dbReference>
<dbReference type="SUPFAM" id="SSF48239">
    <property type="entry name" value="Terpenoid cyclases/Protein prenyltransferases"/>
    <property type="match status" value="1"/>
</dbReference>
<dbReference type="InterPro" id="IPR011626">
    <property type="entry name" value="Alpha-macroglobulin_TED"/>
</dbReference>
<organism evidence="2 3">
    <name type="scientific">Pan troglodytes</name>
    <name type="common">Chimpanzee</name>
    <dbReference type="NCBI Taxonomy" id="9598"/>
    <lineage>
        <taxon>Eukaryota</taxon>
        <taxon>Metazoa</taxon>
        <taxon>Chordata</taxon>
        <taxon>Craniata</taxon>
        <taxon>Vertebrata</taxon>
        <taxon>Euteleostomi</taxon>
        <taxon>Mammalia</taxon>
        <taxon>Eutheria</taxon>
        <taxon>Euarchontoglires</taxon>
        <taxon>Primates</taxon>
        <taxon>Haplorrhini</taxon>
        <taxon>Catarrhini</taxon>
        <taxon>Hominidae</taxon>
        <taxon>Pan</taxon>
    </lineage>
</organism>
<sequence>NNEKDMALTAFVLISLQEAKDICEEQVNSLPGSITKAGDFLEANYMNLQRSYTVAIAGYALAQMGRLKGPLLNKFLTTAKDEENQQQCQDLGAFTESMVVF</sequence>
<dbReference type="InterPro" id="IPR008930">
    <property type="entry name" value="Terpenoid_cyclase/PrenylTrfase"/>
</dbReference>
<evidence type="ECO:0000259" key="1">
    <source>
        <dbReference type="Pfam" id="PF07678"/>
    </source>
</evidence>
<accession>A0A2J8IPV4</accession>
<dbReference type="AlphaFoldDB" id="A0A2J8IPV4"/>
<protein>
    <submittedName>
        <fullName evidence="2">C3 isoform 6</fullName>
    </submittedName>
</protein>
<comment type="caution">
    <text evidence="2">The sequence shown here is derived from an EMBL/GenBank/DDBJ whole genome shotgun (WGS) entry which is preliminary data.</text>
</comment>